<keyword evidence="5" id="KW-1185">Reference proteome</keyword>
<dbReference type="AlphaFoldDB" id="A0A968GEL5"/>
<dbReference type="Gene3D" id="3.30.2350.10">
    <property type="entry name" value="Pseudouridine synthase"/>
    <property type="match status" value="1"/>
</dbReference>
<dbReference type="Proteomes" id="UP000752013">
    <property type="component" value="Unassembled WGS sequence"/>
</dbReference>
<dbReference type="Pfam" id="PF00849">
    <property type="entry name" value="PseudoU_synth_2"/>
    <property type="match status" value="1"/>
</dbReference>
<evidence type="ECO:0000313" key="5">
    <source>
        <dbReference type="Proteomes" id="UP000752013"/>
    </source>
</evidence>
<comment type="caution">
    <text evidence="4">The sequence shown here is derived from an EMBL/GenBank/DDBJ whole genome shotgun (WGS) entry which is preliminary data.</text>
</comment>
<dbReference type="GO" id="GO:0009982">
    <property type="term" value="F:pseudouridine synthase activity"/>
    <property type="evidence" value="ECO:0007669"/>
    <property type="project" value="InterPro"/>
</dbReference>
<keyword evidence="2" id="KW-0413">Isomerase</keyword>
<dbReference type="PANTHER" id="PTHR21600">
    <property type="entry name" value="MITOCHONDRIAL RNA PSEUDOURIDINE SYNTHASE"/>
    <property type="match status" value="1"/>
</dbReference>
<dbReference type="GO" id="GO:0003723">
    <property type="term" value="F:RNA binding"/>
    <property type="evidence" value="ECO:0007669"/>
    <property type="project" value="InterPro"/>
</dbReference>
<proteinExistence type="inferred from homology"/>
<dbReference type="GO" id="GO:0006396">
    <property type="term" value="P:RNA processing"/>
    <property type="evidence" value="ECO:0007669"/>
    <property type="project" value="UniProtKB-ARBA"/>
</dbReference>
<name>A0A968GEL5_9SPIO</name>
<dbReference type="GO" id="GO:0001522">
    <property type="term" value="P:pseudouridine synthesis"/>
    <property type="evidence" value="ECO:0007669"/>
    <property type="project" value="InterPro"/>
</dbReference>
<evidence type="ECO:0000313" key="4">
    <source>
        <dbReference type="EMBL" id="NIZ46783.1"/>
    </source>
</evidence>
<dbReference type="RefSeq" id="WP_167703231.1">
    <property type="nucleotide sequence ID" value="NZ_CP118168.1"/>
</dbReference>
<protein>
    <submittedName>
        <fullName evidence="4">RNA pseudouridine synthase</fullName>
    </submittedName>
</protein>
<sequence>MSIPLVFENHEIWIFAKPAGLAVQPGKGVKTSLIEELESLFEDKVYPVHRLDAATQGLIVIAKNARVAHHYSKLFSDATAVTKIYQAVVWGNAPKHFSIDDHIVVNKKTKASVSHVTKLASWMPHASLLKIEIHSGRMHQIRIHLKNAKLPILGDTKYGNFSFNRKLRSPLALFATELHIPSKNIHIQLSIQQELHQLKKSIALFNPDSTEQ</sequence>
<dbReference type="GO" id="GO:0140098">
    <property type="term" value="F:catalytic activity, acting on RNA"/>
    <property type="evidence" value="ECO:0007669"/>
    <property type="project" value="UniProtKB-ARBA"/>
</dbReference>
<dbReference type="EMBL" id="JAATLK010000001">
    <property type="protein sequence ID" value="NIZ46783.1"/>
    <property type="molecule type" value="Genomic_DNA"/>
</dbReference>
<dbReference type="InterPro" id="IPR006145">
    <property type="entry name" value="PsdUridine_synth_RsuA/RluA"/>
</dbReference>
<dbReference type="PANTHER" id="PTHR21600:SF83">
    <property type="entry name" value="PSEUDOURIDYLATE SYNTHASE RPUSD4, MITOCHONDRIAL"/>
    <property type="match status" value="1"/>
</dbReference>
<evidence type="ECO:0000259" key="3">
    <source>
        <dbReference type="Pfam" id="PF00849"/>
    </source>
</evidence>
<evidence type="ECO:0000256" key="1">
    <source>
        <dbReference type="ARBA" id="ARBA00010876"/>
    </source>
</evidence>
<comment type="similarity">
    <text evidence="1">Belongs to the pseudouridine synthase RluA family.</text>
</comment>
<accession>A0A968GEL5</accession>
<dbReference type="SUPFAM" id="SSF55120">
    <property type="entry name" value="Pseudouridine synthase"/>
    <property type="match status" value="1"/>
</dbReference>
<evidence type="ECO:0000256" key="2">
    <source>
        <dbReference type="ARBA" id="ARBA00023235"/>
    </source>
</evidence>
<dbReference type="InterPro" id="IPR050188">
    <property type="entry name" value="RluA_PseudoU_synthase"/>
</dbReference>
<feature type="domain" description="Pseudouridine synthase RsuA/RluA-like" evidence="3">
    <location>
        <begin position="12"/>
        <end position="146"/>
    </location>
</feature>
<dbReference type="InterPro" id="IPR020103">
    <property type="entry name" value="PsdUridine_synth_cat_dom_sf"/>
</dbReference>
<organism evidence="4 5">
    <name type="scientific">Entomospira nematocerorum</name>
    <dbReference type="NCBI Taxonomy" id="2719987"/>
    <lineage>
        <taxon>Bacteria</taxon>
        <taxon>Pseudomonadati</taxon>
        <taxon>Spirochaetota</taxon>
        <taxon>Spirochaetia</taxon>
        <taxon>Spirochaetales</taxon>
        <taxon>Spirochaetaceae</taxon>
        <taxon>Entomospira</taxon>
    </lineage>
</organism>
<dbReference type="CDD" id="cd02869">
    <property type="entry name" value="PseudoU_synth_RluA_like"/>
    <property type="match status" value="1"/>
</dbReference>
<reference evidence="4" key="1">
    <citation type="submission" date="2020-03" db="EMBL/GenBank/DDBJ databases">
        <title>Spirochaetal bacteria isolated from arthropods constitute a novel genus Entomospira genus novum within the order Spirochaetales.</title>
        <authorList>
            <person name="Grana-Miraglia L."/>
            <person name="Sikutova S."/>
            <person name="Fingerle V."/>
            <person name="Sing A."/>
            <person name="Castillo-Ramirez S."/>
            <person name="Margos G."/>
            <person name="Rudolf I."/>
        </authorList>
    </citation>
    <scope>NUCLEOTIDE SEQUENCE</scope>
    <source>
        <strain evidence="4">BR208</strain>
    </source>
</reference>
<gene>
    <name evidence="4" type="ORF">HCT46_02455</name>
</gene>